<accession>A0A011WSZ5</accession>
<dbReference type="AlphaFoldDB" id="A0A011WSZ5"/>
<gene>
    <name evidence="2" type="ORF">RASY3_06200</name>
</gene>
<proteinExistence type="predicted"/>
<protein>
    <recommendedName>
        <fullName evidence="4">Lipoprotein</fullName>
    </recommendedName>
</protein>
<dbReference type="Proteomes" id="UP000021369">
    <property type="component" value="Unassembled WGS sequence"/>
</dbReference>
<evidence type="ECO:0000313" key="2">
    <source>
        <dbReference type="EMBL" id="EXM40130.1"/>
    </source>
</evidence>
<dbReference type="EMBL" id="JEOB01000002">
    <property type="protein sequence ID" value="EXM40130.1"/>
    <property type="molecule type" value="Genomic_DNA"/>
</dbReference>
<reference evidence="2 3" key="1">
    <citation type="submission" date="2013-06" db="EMBL/GenBank/DDBJ databases">
        <title>Rumen cellulosomics: divergent fiber-degrading strategies revealed by comparative genome-wide analysis of six Ruminococcal strains.</title>
        <authorList>
            <person name="Dassa B."/>
            <person name="Borovok I."/>
            <person name="Lamed R."/>
            <person name="Flint H."/>
            <person name="Yeoman C.J."/>
            <person name="White B."/>
            <person name="Bayer E.A."/>
        </authorList>
    </citation>
    <scope>NUCLEOTIDE SEQUENCE [LARGE SCALE GENOMIC DNA]</scope>
    <source>
        <strain evidence="2 3">SY3</strain>
    </source>
</reference>
<keyword evidence="3" id="KW-1185">Reference proteome</keyword>
<sequence>MILKKLLAIMTAAVLAVCAAGCGKNTEKAPKHYMAADYELDDPAQLDDWQINVLKSKGLPTDYSELDIGQRDSIYRMGMMHRYLVDKYGIEFEYAGYYQSGFGQKEELIVMPDGADSKDSRSIVSVREKDGEFSDNYGDYEILMHIEKMYDDYARDYFGSDKVKVFAWNVNNNELGEIDFDNINTFDFKLGVSSVVFISSEICDKDKCETFAKSMLDYSSEKELAGRIRISTVKDVDIARLTNANCSDYYTDYFLVADYDIIFDERRTDLYDCTH</sequence>
<feature type="signal peptide" evidence="1">
    <location>
        <begin position="1"/>
        <end position="19"/>
    </location>
</feature>
<comment type="caution">
    <text evidence="2">The sequence shown here is derived from an EMBL/GenBank/DDBJ whole genome shotgun (WGS) entry which is preliminary data.</text>
</comment>
<evidence type="ECO:0000256" key="1">
    <source>
        <dbReference type="SAM" id="SignalP"/>
    </source>
</evidence>
<dbReference type="PATRIC" id="fig|1341156.4.peg.1656"/>
<evidence type="ECO:0008006" key="4">
    <source>
        <dbReference type="Google" id="ProtNLM"/>
    </source>
</evidence>
<dbReference type="RefSeq" id="WP_037286126.1">
    <property type="nucleotide sequence ID" value="NZ_JEOB01000002.1"/>
</dbReference>
<keyword evidence="1" id="KW-0732">Signal</keyword>
<evidence type="ECO:0000313" key="3">
    <source>
        <dbReference type="Proteomes" id="UP000021369"/>
    </source>
</evidence>
<organism evidence="2 3">
    <name type="scientific">Ruminococcus albus SY3</name>
    <dbReference type="NCBI Taxonomy" id="1341156"/>
    <lineage>
        <taxon>Bacteria</taxon>
        <taxon>Bacillati</taxon>
        <taxon>Bacillota</taxon>
        <taxon>Clostridia</taxon>
        <taxon>Eubacteriales</taxon>
        <taxon>Oscillospiraceae</taxon>
        <taxon>Ruminococcus</taxon>
    </lineage>
</organism>
<name>A0A011WSZ5_RUMAL</name>
<dbReference type="OrthoDB" id="1828418at2"/>
<feature type="chain" id="PRO_5038375591" description="Lipoprotein" evidence="1">
    <location>
        <begin position="20"/>
        <end position="275"/>
    </location>
</feature>